<accession>A0A8K0LA93</accession>
<dbReference type="Gene3D" id="3.40.50.720">
    <property type="entry name" value="NAD(P)-binding Rossmann-like Domain"/>
    <property type="match status" value="2"/>
</dbReference>
<dbReference type="GO" id="GO:0019433">
    <property type="term" value="P:triglyceride catabolic process"/>
    <property type="evidence" value="ECO:0007669"/>
    <property type="project" value="TreeGrafter"/>
</dbReference>
<dbReference type="InterPro" id="IPR020904">
    <property type="entry name" value="Sc_DH/Rdtase_CS"/>
</dbReference>
<reference evidence="3" key="1">
    <citation type="submission" date="2021-07" db="EMBL/GenBank/DDBJ databases">
        <title>Elsinoe batatas strain:CRI-CJ2 Genome sequencing and assembly.</title>
        <authorList>
            <person name="Huang L."/>
        </authorList>
    </citation>
    <scope>NUCLEOTIDE SEQUENCE</scope>
    <source>
        <strain evidence="3">CRI-CJ2</strain>
    </source>
</reference>
<sequence>MESNKDERVVLITGCSDNSLGSALALALHAHGGHRVFATARNLQHIKSMTEAAIETLELDVLSKESVDAAVQFLLVTQAFLPLLLKRADPRSGDRKSIIVNNTSISSVLRTPYHSAYGASKAAMAAFNDMQRIELARLGICVVDLKTGSLESNFQENKTNAVDLPVDSTYHLIREDVLKVITGEKTEAYAEDRDVWNQ</sequence>
<dbReference type="PANTHER" id="PTHR44169">
    <property type="entry name" value="NADPH-DEPENDENT 1-ACYLDIHYDROXYACETONE PHOSPHATE REDUCTASE"/>
    <property type="match status" value="1"/>
</dbReference>
<dbReference type="PANTHER" id="PTHR44169:SF6">
    <property type="entry name" value="NADPH-DEPENDENT 1-ACYLDIHYDROXYACETONE PHOSPHATE REDUCTASE"/>
    <property type="match status" value="1"/>
</dbReference>
<name>A0A8K0LA93_9PEZI</name>
<evidence type="ECO:0000313" key="4">
    <source>
        <dbReference type="Proteomes" id="UP000809789"/>
    </source>
</evidence>
<protein>
    <submittedName>
        <fullName evidence="3">Uncharacterized protein</fullName>
    </submittedName>
</protein>
<dbReference type="InterPro" id="IPR013952">
    <property type="entry name" value="DUF1776_fun"/>
</dbReference>
<keyword evidence="4" id="KW-1185">Reference proteome</keyword>
<proteinExistence type="inferred from homology"/>
<organism evidence="3 4">
    <name type="scientific">Elsinoe batatas</name>
    <dbReference type="NCBI Taxonomy" id="2601811"/>
    <lineage>
        <taxon>Eukaryota</taxon>
        <taxon>Fungi</taxon>
        <taxon>Dikarya</taxon>
        <taxon>Ascomycota</taxon>
        <taxon>Pezizomycotina</taxon>
        <taxon>Dothideomycetes</taxon>
        <taxon>Dothideomycetidae</taxon>
        <taxon>Myriangiales</taxon>
        <taxon>Elsinoaceae</taxon>
        <taxon>Elsinoe</taxon>
    </lineage>
</organism>
<evidence type="ECO:0000256" key="2">
    <source>
        <dbReference type="ARBA" id="ARBA00023002"/>
    </source>
</evidence>
<dbReference type="AlphaFoldDB" id="A0A8K0LA93"/>
<gene>
    <name evidence="3" type="ORF">KVT40_000780</name>
</gene>
<dbReference type="GO" id="GO:0005811">
    <property type="term" value="C:lipid droplet"/>
    <property type="evidence" value="ECO:0007669"/>
    <property type="project" value="TreeGrafter"/>
</dbReference>
<comment type="caution">
    <text evidence="3">The sequence shown here is derived from an EMBL/GenBank/DDBJ whole genome shotgun (WGS) entry which is preliminary data.</text>
</comment>
<keyword evidence="2" id="KW-0560">Oxidoreductase</keyword>
<dbReference type="Pfam" id="PF08643">
    <property type="entry name" value="DUF1776"/>
    <property type="match status" value="1"/>
</dbReference>
<dbReference type="EMBL" id="JAESVG020000001">
    <property type="protein sequence ID" value="KAG8631640.1"/>
    <property type="molecule type" value="Genomic_DNA"/>
</dbReference>
<dbReference type="GO" id="GO:0005783">
    <property type="term" value="C:endoplasmic reticulum"/>
    <property type="evidence" value="ECO:0007669"/>
    <property type="project" value="TreeGrafter"/>
</dbReference>
<dbReference type="GO" id="GO:0006654">
    <property type="term" value="P:phosphatidic acid biosynthetic process"/>
    <property type="evidence" value="ECO:0007669"/>
    <property type="project" value="TreeGrafter"/>
</dbReference>
<dbReference type="Proteomes" id="UP000809789">
    <property type="component" value="Unassembled WGS sequence"/>
</dbReference>
<dbReference type="SUPFAM" id="SSF51735">
    <property type="entry name" value="NAD(P)-binding Rossmann-fold domains"/>
    <property type="match status" value="1"/>
</dbReference>
<dbReference type="OrthoDB" id="2102561at2759"/>
<comment type="similarity">
    <text evidence="1">Belongs to the short-chain dehydrogenases/reductases (SDR) family.</text>
</comment>
<dbReference type="GO" id="GO:0004806">
    <property type="term" value="F:triacylglycerol lipase activity"/>
    <property type="evidence" value="ECO:0007669"/>
    <property type="project" value="TreeGrafter"/>
</dbReference>
<dbReference type="InterPro" id="IPR036291">
    <property type="entry name" value="NAD(P)-bd_dom_sf"/>
</dbReference>
<evidence type="ECO:0000256" key="1">
    <source>
        <dbReference type="ARBA" id="ARBA00006484"/>
    </source>
</evidence>
<evidence type="ECO:0000313" key="3">
    <source>
        <dbReference type="EMBL" id="KAG8631640.1"/>
    </source>
</evidence>
<dbReference type="PROSITE" id="PS00061">
    <property type="entry name" value="ADH_SHORT"/>
    <property type="match status" value="1"/>
</dbReference>
<dbReference type="GO" id="GO:0000140">
    <property type="term" value="F:acylglycerone-phosphate reductase (NADP+) activity"/>
    <property type="evidence" value="ECO:0007669"/>
    <property type="project" value="TreeGrafter"/>
</dbReference>